<evidence type="ECO:0000313" key="2">
    <source>
        <dbReference type="EMBL" id="MPM63069.1"/>
    </source>
</evidence>
<feature type="compositionally biased region" description="Basic and acidic residues" evidence="1">
    <location>
        <begin position="324"/>
        <end position="339"/>
    </location>
</feature>
<dbReference type="AlphaFoldDB" id="A0A645BC61"/>
<gene>
    <name evidence="2" type="ORF">SDC9_109949</name>
</gene>
<evidence type="ECO:0000256" key="1">
    <source>
        <dbReference type="SAM" id="MobiDB-lite"/>
    </source>
</evidence>
<proteinExistence type="predicted"/>
<dbReference type="EMBL" id="VSSQ01019199">
    <property type="protein sequence ID" value="MPM63069.1"/>
    <property type="molecule type" value="Genomic_DNA"/>
</dbReference>
<name>A0A645BC61_9ZZZZ</name>
<feature type="region of interest" description="Disordered" evidence="1">
    <location>
        <begin position="471"/>
        <end position="533"/>
    </location>
</feature>
<comment type="caution">
    <text evidence="2">The sequence shown here is derived from an EMBL/GenBank/DDBJ whole genome shotgun (WGS) entry which is preliminary data.</text>
</comment>
<accession>A0A645BC61</accession>
<sequence length="566" mass="60438">MAQQGADQGAERRIALPGELVGPHRRLAPVLAVHVVRVGRGTDGHAAGVELGVGPGLRAVLVHADGEVTHHPDRHARCGRGGLHGIHLLVEQPLQPHLELDLVGVLGRPDVEFGGVHVPQRRIPQPPVGAVRRGQGHPPGEVDQALLLLEAIAPVGLLALRRALGLVDDPQGRHLRRPHQVAVDTLPGARIVLHLAAALGDPGVLGPGERRVLRDVLDPQVDRVAEPAAGRQVRRCLLRDGGFGGMHRVGEHVPGSALRAPVDERTEVTEVTDAPGGLGPYGIELGHRAPGALRQLEAVGHDDHRGPDRPAVAFGPDPVVAQRQTDRQPERGLTDGDTVDDARRLPVVDLVGAAHLPAVEHDRDGDRVPVRDVDVDHPVLGPAHHHDVRQHAQPGIVLALLDRRLGRFGRAAIDPHRPEHRHERVGRHLEVATQCVVVARRDPEITGESMELGARCNHDFPCQNEDGRAWRAAEASTPSPYPHSRPSHRRGPRHKPPIAPPEIAPIGSGHTGSGHVARRHDRHPGRDPQRPCHLAGDVLTSGALGHRDLLRAGGRSGAGATISGCG</sequence>
<feature type="compositionally biased region" description="Basic residues" evidence="1">
    <location>
        <begin position="485"/>
        <end position="496"/>
    </location>
</feature>
<feature type="region of interest" description="Disordered" evidence="1">
    <location>
        <begin position="300"/>
        <end position="339"/>
    </location>
</feature>
<organism evidence="2">
    <name type="scientific">bioreactor metagenome</name>
    <dbReference type="NCBI Taxonomy" id="1076179"/>
    <lineage>
        <taxon>unclassified sequences</taxon>
        <taxon>metagenomes</taxon>
        <taxon>ecological metagenomes</taxon>
    </lineage>
</organism>
<reference evidence="2" key="1">
    <citation type="submission" date="2019-08" db="EMBL/GenBank/DDBJ databases">
        <authorList>
            <person name="Kucharzyk K."/>
            <person name="Murdoch R.W."/>
            <person name="Higgins S."/>
            <person name="Loffler F."/>
        </authorList>
    </citation>
    <scope>NUCLEOTIDE SEQUENCE</scope>
</reference>
<protein>
    <submittedName>
        <fullName evidence="2">Uncharacterized protein</fullName>
    </submittedName>
</protein>